<evidence type="ECO:0008006" key="3">
    <source>
        <dbReference type="Google" id="ProtNLM"/>
    </source>
</evidence>
<accession>A0A2M7XXG1</accession>
<dbReference type="AlphaFoldDB" id="A0A2M7XXG1"/>
<dbReference type="Pfam" id="PF08843">
    <property type="entry name" value="AbiEii"/>
    <property type="match status" value="1"/>
</dbReference>
<evidence type="ECO:0000313" key="1">
    <source>
        <dbReference type="EMBL" id="PJA55419.1"/>
    </source>
</evidence>
<sequence>MIEQILKIIVQEKKLQGNSKSLIRNYLKEYIQYLVLSLLYNQKKMKNLVFKGGSCLRICYELPRLSEDLDFDYDEKKLGKNILGELDEYLKKEIKMKYYSELETKIQATMRLYLKFPFLKSLGLSNESESDKLYVKIETTNELIPFANYTLTPISKYGFNFVVNHYDLPSLMSGKINALLFRVWFKESEDKEDQIDIKGRDFYDLFWFLQKGIEPNWKMLKKTAGIKNNKELKEILMKRIKKVVTPQKLSYDLKNFINDNQFVEDFSKNYLIIINNLLNK</sequence>
<reference evidence="2" key="1">
    <citation type="submission" date="2017-09" db="EMBL/GenBank/DDBJ databases">
        <title>Depth-based differentiation of microbial function through sediment-hosted aquifers and enrichment of novel symbionts in the deep terrestrial subsurface.</title>
        <authorList>
            <person name="Probst A.J."/>
            <person name="Ladd B."/>
            <person name="Jarett J.K."/>
            <person name="Geller-Mcgrath D.E."/>
            <person name="Sieber C.M.K."/>
            <person name="Emerson J.B."/>
            <person name="Anantharaman K."/>
            <person name="Thomas B.C."/>
            <person name="Malmstrom R."/>
            <person name="Stieglmeier M."/>
            <person name="Klingl A."/>
            <person name="Woyke T."/>
            <person name="Ryan C.M."/>
            <person name="Banfield J.F."/>
        </authorList>
    </citation>
    <scope>NUCLEOTIDE SEQUENCE [LARGE SCALE GENOMIC DNA]</scope>
</reference>
<protein>
    <recommendedName>
        <fullName evidence="3">Nucleotidyl transferase AbiEii/AbiGii toxin family protein</fullName>
    </recommendedName>
</protein>
<dbReference type="InterPro" id="IPR014942">
    <property type="entry name" value="AbiEii"/>
</dbReference>
<organism evidence="1 2">
    <name type="scientific">Candidatus Roizmanbacteria bacterium CG_4_9_14_3_um_filter_33_18</name>
    <dbReference type="NCBI Taxonomy" id="1974841"/>
    <lineage>
        <taxon>Bacteria</taxon>
        <taxon>Candidatus Roizmaniibacteriota</taxon>
    </lineage>
</organism>
<name>A0A2M7XXG1_9BACT</name>
<dbReference type="Proteomes" id="UP000229647">
    <property type="component" value="Unassembled WGS sequence"/>
</dbReference>
<dbReference type="Gene3D" id="3.10.450.620">
    <property type="entry name" value="JHP933, nucleotidyltransferase-like core domain"/>
    <property type="match status" value="1"/>
</dbReference>
<proteinExistence type="predicted"/>
<gene>
    <name evidence="1" type="ORF">CO165_03625</name>
</gene>
<comment type="caution">
    <text evidence="1">The sequence shown here is derived from an EMBL/GenBank/DDBJ whole genome shotgun (WGS) entry which is preliminary data.</text>
</comment>
<evidence type="ECO:0000313" key="2">
    <source>
        <dbReference type="Proteomes" id="UP000229647"/>
    </source>
</evidence>
<dbReference type="EMBL" id="PFWL01000153">
    <property type="protein sequence ID" value="PJA55419.1"/>
    <property type="molecule type" value="Genomic_DNA"/>
</dbReference>